<dbReference type="InterPro" id="IPR036322">
    <property type="entry name" value="WD40_repeat_dom_sf"/>
</dbReference>
<reference evidence="7" key="1">
    <citation type="submission" date="2011-08" db="EMBL/GenBank/DDBJ databases">
        <authorList>
            <person name="Rombauts S."/>
        </authorList>
    </citation>
    <scope>NUCLEOTIDE SEQUENCE</scope>
    <source>
        <strain evidence="7">London</strain>
    </source>
</reference>
<organism evidence="6 7">
    <name type="scientific">Tetranychus urticae</name>
    <name type="common">Two-spotted spider mite</name>
    <dbReference type="NCBI Taxonomy" id="32264"/>
    <lineage>
        <taxon>Eukaryota</taxon>
        <taxon>Metazoa</taxon>
        <taxon>Ecdysozoa</taxon>
        <taxon>Arthropoda</taxon>
        <taxon>Chelicerata</taxon>
        <taxon>Arachnida</taxon>
        <taxon>Acari</taxon>
        <taxon>Acariformes</taxon>
        <taxon>Trombidiformes</taxon>
        <taxon>Prostigmata</taxon>
        <taxon>Eleutherengona</taxon>
        <taxon>Raphignathae</taxon>
        <taxon>Tetranychoidea</taxon>
        <taxon>Tetranychidae</taxon>
        <taxon>Tetranychus</taxon>
    </lineage>
</organism>
<dbReference type="HOGENOM" id="CLU_035848_0_0_1"/>
<keyword evidence="3" id="KW-0677">Repeat</keyword>
<sequence>MGWLTKIKQIPLADVIFDSKFHPTKSNILVCATVSGDLFILDTDNNTNPIAVELNDHHSGSPIRKIAFTDDHNIITAAKTLKVTDFNTGKVIRKIKPDEPRSKIFSLLVIDHWLVCAGDDEGRFRAWDYRVDRGTFMDLKQCEDHISDLDIDSQRKIVVASSGEGTLTAFNIRSRRMEEPQSELFDAGFQCVRYYEHRGKVLVGAEDSAINIFNIGQWGNISDRFPIKTRLPSRKMAGNTIDSMELIADDKYVVLGCSDGYLRLLTVLPNKVIATAGDHQTGIESLTVNKNTNVIASTDHSTIHLHQFEEQKEPEKPSTSSSNFFSEL</sequence>
<keyword evidence="7" id="KW-1185">Reference proteome</keyword>
<dbReference type="OrthoDB" id="2288928at2759"/>
<feature type="region of interest" description="Disordered" evidence="5">
    <location>
        <begin position="308"/>
        <end position="328"/>
    </location>
</feature>
<gene>
    <name evidence="6" type="primary">107360663</name>
</gene>
<dbReference type="InterPro" id="IPR001680">
    <property type="entry name" value="WD40_rpt"/>
</dbReference>
<dbReference type="Gene3D" id="2.130.10.10">
    <property type="entry name" value="YVTN repeat-like/Quinoprotein amine dehydrogenase"/>
    <property type="match status" value="2"/>
</dbReference>
<proteinExistence type="inferred from homology"/>
<dbReference type="InterPro" id="IPR050505">
    <property type="entry name" value="WDR55/POC1"/>
</dbReference>
<protein>
    <recommendedName>
        <fullName evidence="4">WD repeat-containing protein 55 homolog</fullName>
    </recommendedName>
</protein>
<evidence type="ECO:0000256" key="4">
    <source>
        <dbReference type="ARBA" id="ARBA00023478"/>
    </source>
</evidence>
<accession>T1K4R8</accession>
<evidence type="ECO:0000256" key="2">
    <source>
        <dbReference type="ARBA" id="ARBA00022574"/>
    </source>
</evidence>
<evidence type="ECO:0000256" key="1">
    <source>
        <dbReference type="ARBA" id="ARBA00007625"/>
    </source>
</evidence>
<dbReference type="KEGG" id="tut:107360663"/>
<dbReference type="PANTHER" id="PTHR44019:SF20">
    <property type="entry name" value="WD REPEAT-CONTAINING PROTEIN 55"/>
    <property type="match status" value="1"/>
</dbReference>
<evidence type="ECO:0000313" key="6">
    <source>
        <dbReference type="EnsemblMetazoa" id="tetur05g03570.1"/>
    </source>
</evidence>
<dbReference type="EMBL" id="CAEY01001579">
    <property type="status" value="NOT_ANNOTATED_CDS"/>
    <property type="molecule type" value="Genomic_DNA"/>
</dbReference>
<keyword evidence="2" id="KW-0853">WD repeat</keyword>
<dbReference type="eggNOG" id="KOG2444">
    <property type="taxonomic scope" value="Eukaryota"/>
</dbReference>
<reference evidence="6" key="2">
    <citation type="submission" date="2015-06" db="UniProtKB">
        <authorList>
            <consortium name="EnsemblMetazoa"/>
        </authorList>
    </citation>
    <scope>IDENTIFICATION</scope>
</reference>
<dbReference type="InterPro" id="IPR015943">
    <property type="entry name" value="WD40/YVTN_repeat-like_dom_sf"/>
</dbReference>
<dbReference type="AlphaFoldDB" id="T1K4R8"/>
<comment type="similarity">
    <text evidence="1">Belongs to the WD repeat WDR55 family.</text>
</comment>
<evidence type="ECO:0000256" key="3">
    <source>
        <dbReference type="ARBA" id="ARBA00022737"/>
    </source>
</evidence>
<dbReference type="Proteomes" id="UP000015104">
    <property type="component" value="Unassembled WGS sequence"/>
</dbReference>
<dbReference type="OMA" id="GIIKHWD"/>
<dbReference type="STRING" id="32264.T1K4R8"/>
<dbReference type="SMART" id="SM00320">
    <property type="entry name" value="WD40"/>
    <property type="match status" value="6"/>
</dbReference>
<evidence type="ECO:0000256" key="5">
    <source>
        <dbReference type="SAM" id="MobiDB-lite"/>
    </source>
</evidence>
<feature type="compositionally biased region" description="Polar residues" evidence="5">
    <location>
        <begin position="317"/>
        <end position="328"/>
    </location>
</feature>
<name>T1K4R8_TETUR</name>
<dbReference type="EnsemblMetazoa" id="tetur05g03570.1">
    <property type="protein sequence ID" value="tetur05g03570.1"/>
    <property type="gene ID" value="tetur05g03570"/>
</dbReference>
<dbReference type="SUPFAM" id="SSF50978">
    <property type="entry name" value="WD40 repeat-like"/>
    <property type="match status" value="1"/>
</dbReference>
<dbReference type="PANTHER" id="PTHR44019">
    <property type="entry name" value="WD REPEAT-CONTAINING PROTEIN 55"/>
    <property type="match status" value="1"/>
</dbReference>
<dbReference type="Pfam" id="PF24796">
    <property type="entry name" value="WDR55"/>
    <property type="match status" value="1"/>
</dbReference>
<evidence type="ECO:0000313" key="7">
    <source>
        <dbReference type="Proteomes" id="UP000015104"/>
    </source>
</evidence>